<accession>A0A5Q0UG00</accession>
<proteinExistence type="predicted"/>
<organism evidence="1 2">
    <name type="scientific">Candidatus Nanohalobium constans</name>
    <dbReference type="NCBI Taxonomy" id="2565781"/>
    <lineage>
        <taxon>Archaea</taxon>
        <taxon>Candidatus Nanohalarchaeota</taxon>
        <taxon>Candidatus Nanohalobia</taxon>
        <taxon>Candidatus Nanohalobiales</taxon>
        <taxon>Candidatus Nanohalobiaceae</taxon>
        <taxon>Candidatus Nanohalobium</taxon>
    </lineage>
</organism>
<reference evidence="2" key="1">
    <citation type="submission" date="2019-05" db="EMBL/GenBank/DDBJ databases">
        <title>Candidatus Nanohalobium constans, a novel model system to study the DPANN nano-sized archaea: genomic and physiological characterization of a nanoarchaeon co-cultured with its chitinotrophic host.</title>
        <authorList>
            <person name="La Cono V."/>
            <person name="Arcadi E."/>
            <person name="Crisafi F."/>
            <person name="Denaro R."/>
            <person name="La Spada G."/>
            <person name="Messina E."/>
            <person name="Smedile F."/>
            <person name="Toshchakov S.V."/>
            <person name="Shevchenko M.A."/>
            <person name="Golyshin P.N."/>
            <person name="Golyshina O.V."/>
            <person name="Ferrer M."/>
            <person name="Rohde M."/>
            <person name="Mushegian A."/>
            <person name="Sorokin D.Y."/>
            <person name="Giuliano L."/>
            <person name="Yakimov M.M."/>
        </authorList>
    </citation>
    <scope>NUCLEOTIDE SEQUENCE [LARGE SCALE GENOMIC DNA]</scope>
    <source>
        <strain evidence="2">LC1Nh</strain>
    </source>
</reference>
<dbReference type="GeneID" id="42364400"/>
<evidence type="ECO:0000313" key="1">
    <source>
        <dbReference type="EMBL" id="QGA79929.1"/>
    </source>
</evidence>
<evidence type="ECO:0000313" key="2">
    <source>
        <dbReference type="Proteomes" id="UP000377803"/>
    </source>
</evidence>
<sequence>MRITKIQDDGERFIIHGDSHLYQKLKEVFDQMGLGISVTESDSGVANILYTENNRDIVLRVLDERTNST</sequence>
<dbReference type="EMBL" id="CP040089">
    <property type="protein sequence ID" value="QGA79929.1"/>
    <property type="molecule type" value="Genomic_DNA"/>
</dbReference>
<gene>
    <name evidence="1" type="ORF">LC1Nh_0020</name>
</gene>
<keyword evidence="2" id="KW-1185">Reference proteome</keyword>
<protein>
    <submittedName>
        <fullName evidence="1">Uncharacterized protein</fullName>
    </submittedName>
</protein>
<dbReference type="KEGG" id="ncon:LC1Nh_0020"/>
<dbReference type="Proteomes" id="UP000377803">
    <property type="component" value="Chromosome"/>
</dbReference>
<dbReference type="RefSeq" id="WP_153549668.1">
    <property type="nucleotide sequence ID" value="NZ_CP040089.1"/>
</dbReference>
<name>A0A5Q0UG00_9ARCH</name>
<dbReference type="AlphaFoldDB" id="A0A5Q0UG00"/>